<dbReference type="EMBL" id="JWZX01003271">
    <property type="protein sequence ID" value="KOO22519.1"/>
    <property type="molecule type" value="Genomic_DNA"/>
</dbReference>
<organism evidence="1 2">
    <name type="scientific">Chrysochromulina tobinii</name>
    <dbReference type="NCBI Taxonomy" id="1460289"/>
    <lineage>
        <taxon>Eukaryota</taxon>
        <taxon>Haptista</taxon>
        <taxon>Haptophyta</taxon>
        <taxon>Prymnesiophyceae</taxon>
        <taxon>Prymnesiales</taxon>
        <taxon>Chrysochromulinaceae</taxon>
        <taxon>Chrysochromulina</taxon>
    </lineage>
</organism>
<accession>A0A0M0J7F9</accession>
<evidence type="ECO:0000313" key="2">
    <source>
        <dbReference type="Proteomes" id="UP000037460"/>
    </source>
</evidence>
<keyword evidence="2" id="KW-1185">Reference proteome</keyword>
<dbReference type="AlphaFoldDB" id="A0A0M0J7F9"/>
<protein>
    <submittedName>
        <fullName evidence="1">Uncharacterized protein</fullName>
    </submittedName>
</protein>
<sequence length="106" mass="11364">MYGYNNEVAMMAPIARAKARAYLKGDVLGNPSVITTAIVYMLPWVFGFTDTLPVQGSVKIMLPGLKEAAVFVVNGAPYAAVDLAIAQEALLACGFKQKKGNDVWVL</sequence>
<evidence type="ECO:0000313" key="1">
    <source>
        <dbReference type="EMBL" id="KOO22519.1"/>
    </source>
</evidence>
<proteinExistence type="predicted"/>
<gene>
    <name evidence="1" type="ORF">Ctob_000745</name>
</gene>
<comment type="caution">
    <text evidence="1">The sequence shown here is derived from an EMBL/GenBank/DDBJ whole genome shotgun (WGS) entry which is preliminary data.</text>
</comment>
<dbReference type="Proteomes" id="UP000037460">
    <property type="component" value="Unassembled WGS sequence"/>
</dbReference>
<reference evidence="2" key="1">
    <citation type="journal article" date="2015" name="PLoS Genet.">
        <title>Genome Sequence and Transcriptome Analyses of Chrysochromulina tobin: Metabolic Tools for Enhanced Algal Fitness in the Prominent Order Prymnesiales (Haptophyceae).</title>
        <authorList>
            <person name="Hovde B.T."/>
            <person name="Deodato C.R."/>
            <person name="Hunsperger H.M."/>
            <person name="Ryken S.A."/>
            <person name="Yost W."/>
            <person name="Jha R.K."/>
            <person name="Patterson J."/>
            <person name="Monnat R.J. Jr."/>
            <person name="Barlow S.B."/>
            <person name="Starkenburg S.R."/>
            <person name="Cattolico R.A."/>
        </authorList>
    </citation>
    <scope>NUCLEOTIDE SEQUENCE</scope>
    <source>
        <strain evidence="2">CCMP291</strain>
    </source>
</reference>
<name>A0A0M0J7F9_9EUKA</name>